<dbReference type="InterPro" id="IPR012130">
    <property type="entry name" value="PYP"/>
</dbReference>
<evidence type="ECO:0000256" key="2">
    <source>
        <dbReference type="ARBA" id="ARBA00022606"/>
    </source>
</evidence>
<sequence>MTVYTFEMEDADNPLGRLTEQGLAELPFGAVELSSEGMVVGYNDTEPSGAAGLRQSVNGRHFFKDVAPWAGSSMVADEFRKGVESGDLNVVFDCAVPGQTYKVRVHLKVSPILGTFWVFIKRLRRQAA</sequence>
<comment type="caution">
    <text evidence="6">The sequence shown here is derived from an EMBL/GenBank/DDBJ whole genome shotgun (WGS) entry which is preliminary data.</text>
</comment>
<name>A0A178MV20_9PROT</name>
<dbReference type="PIRSF" id="PIRSF000087">
    <property type="entry name" value="PYP"/>
    <property type="match status" value="1"/>
</dbReference>
<organism evidence="6 7">
    <name type="scientific">Paramagnetospirillum marisnigri</name>
    <dbReference type="NCBI Taxonomy" id="1285242"/>
    <lineage>
        <taxon>Bacteria</taxon>
        <taxon>Pseudomonadati</taxon>
        <taxon>Pseudomonadota</taxon>
        <taxon>Alphaproteobacteria</taxon>
        <taxon>Rhodospirillales</taxon>
        <taxon>Magnetospirillaceae</taxon>
        <taxon>Paramagnetospirillum</taxon>
    </lineage>
</organism>
<reference evidence="6 7" key="1">
    <citation type="submission" date="2016-04" db="EMBL/GenBank/DDBJ databases">
        <title>Draft genome sequence of freshwater magnetotactic bacteria Magnetospirillum marisnigri SP-1 and Magnetospirillum moscoviense BB-1.</title>
        <authorList>
            <person name="Koziaeva V."/>
            <person name="Dziuba M.V."/>
            <person name="Ivanov T.M."/>
            <person name="Kuznetsov B."/>
            <person name="Grouzdev D.S."/>
        </authorList>
    </citation>
    <scope>NUCLEOTIDE SEQUENCE [LARGE SCALE GENOMIC DNA]</scope>
    <source>
        <strain evidence="6 7">SP-1</strain>
    </source>
</reference>
<dbReference type="GO" id="GO:0006355">
    <property type="term" value="P:regulation of DNA-templated transcription"/>
    <property type="evidence" value="ECO:0007669"/>
    <property type="project" value="UniProtKB-UniRule"/>
</dbReference>
<dbReference type="AlphaFoldDB" id="A0A178MV20"/>
<accession>A0A178MV20</accession>
<dbReference type="InterPro" id="IPR035965">
    <property type="entry name" value="PAS-like_dom_sf"/>
</dbReference>
<evidence type="ECO:0000256" key="1">
    <source>
        <dbReference type="ARBA" id="ARBA00022543"/>
    </source>
</evidence>
<evidence type="ECO:0000256" key="3">
    <source>
        <dbReference type="ARBA" id="ARBA00022991"/>
    </source>
</evidence>
<keyword evidence="2 5" id="KW-0716">Sensory transduction</keyword>
<dbReference type="GO" id="GO:0009881">
    <property type="term" value="F:photoreceptor activity"/>
    <property type="evidence" value="ECO:0007669"/>
    <property type="project" value="UniProtKB-UniRule"/>
</dbReference>
<evidence type="ECO:0000313" key="6">
    <source>
        <dbReference type="EMBL" id="OAN54057.1"/>
    </source>
</evidence>
<dbReference type="EMBL" id="LWQT01000037">
    <property type="protein sequence ID" value="OAN54057.1"/>
    <property type="molecule type" value="Genomic_DNA"/>
</dbReference>
<proteinExistence type="inferred from homology"/>
<protein>
    <recommendedName>
        <fullName evidence="5">Photoactive yellow protein</fullName>
        <shortName evidence="5">PYP</shortName>
    </recommendedName>
</protein>
<keyword evidence="7" id="KW-1185">Reference proteome</keyword>
<dbReference type="Gene3D" id="3.30.450.20">
    <property type="entry name" value="PAS domain"/>
    <property type="match status" value="1"/>
</dbReference>
<evidence type="ECO:0000256" key="5">
    <source>
        <dbReference type="PIRNR" id="PIRNR000087"/>
    </source>
</evidence>
<evidence type="ECO:0000256" key="4">
    <source>
        <dbReference type="ARBA" id="ARBA00023170"/>
    </source>
</evidence>
<dbReference type="GO" id="GO:0007602">
    <property type="term" value="P:phototransduction"/>
    <property type="evidence" value="ECO:0007669"/>
    <property type="project" value="UniProtKB-UniRule"/>
</dbReference>
<dbReference type="STRING" id="1285242.A6A04_12490"/>
<dbReference type="Proteomes" id="UP000078428">
    <property type="component" value="Unassembled WGS sequence"/>
</dbReference>
<evidence type="ECO:0000313" key="7">
    <source>
        <dbReference type="Proteomes" id="UP000078428"/>
    </source>
</evidence>
<keyword evidence="4 5" id="KW-0675">Receptor</keyword>
<gene>
    <name evidence="6" type="ORF">A6A04_12490</name>
</gene>
<keyword evidence="3 5" id="KW-0157">Chromophore</keyword>
<keyword evidence="1 5" id="KW-0600">Photoreceptor protein</keyword>
<comment type="similarity">
    <text evidence="5">Belongs to the photoactive yellow protein family.</text>
</comment>
<dbReference type="SUPFAM" id="SSF55785">
    <property type="entry name" value="PYP-like sensor domain (PAS domain)"/>
    <property type="match status" value="1"/>
</dbReference>